<keyword evidence="13" id="KW-1185">Reference proteome</keyword>
<dbReference type="InterPro" id="IPR020596">
    <property type="entry name" value="rRNA_Ade_Mease_Trfase_CS"/>
</dbReference>
<dbReference type="AlphaFoldDB" id="A0A0L6U9K6"/>
<dbReference type="VEuPathDB" id="FungiDB:VP01_83g14"/>
<dbReference type="InterPro" id="IPR020598">
    <property type="entry name" value="rRNA_Ade_methylase_Trfase_N"/>
</dbReference>
<dbReference type="NCBIfam" id="TIGR00755">
    <property type="entry name" value="ksgA"/>
    <property type="match status" value="1"/>
</dbReference>
<keyword evidence="4 8" id="KW-0808">Transferase</keyword>
<evidence type="ECO:0000256" key="3">
    <source>
        <dbReference type="ARBA" id="ARBA00022603"/>
    </source>
</evidence>
<keyword evidence="3 8" id="KW-0489">Methyltransferase</keyword>
<evidence type="ECO:0000256" key="6">
    <source>
        <dbReference type="ARBA" id="ARBA00022884"/>
    </source>
</evidence>
<dbReference type="OrthoDB" id="74991at2759"/>
<dbReference type="EMBL" id="LAVV01013938">
    <property type="protein sequence ID" value="KNZ45196.1"/>
    <property type="molecule type" value="Genomic_DNA"/>
</dbReference>
<gene>
    <name evidence="12" type="primary">ksgA</name>
    <name evidence="12" type="ORF">VP01_83g14</name>
</gene>
<feature type="domain" description="Ribosomal RNA adenine methylase transferase N-terminal" evidence="11">
    <location>
        <begin position="87"/>
        <end position="260"/>
    </location>
</feature>
<dbReference type="InterPro" id="IPR029063">
    <property type="entry name" value="SAM-dependent_MTases_sf"/>
</dbReference>
<name>A0A0L6U9K6_9BASI</name>
<evidence type="ECO:0000256" key="4">
    <source>
        <dbReference type="ARBA" id="ARBA00022679"/>
    </source>
</evidence>
<feature type="compositionally biased region" description="Polar residues" evidence="10">
    <location>
        <begin position="28"/>
        <end position="44"/>
    </location>
</feature>
<evidence type="ECO:0000313" key="13">
    <source>
        <dbReference type="Proteomes" id="UP000037035"/>
    </source>
</evidence>
<reference evidence="12 13" key="1">
    <citation type="submission" date="2015-08" db="EMBL/GenBank/DDBJ databases">
        <title>Next Generation Sequencing and Analysis of the Genome of Puccinia sorghi L Schw, the Causal Agent of Maize Common Rust.</title>
        <authorList>
            <person name="Rochi L."/>
            <person name="Burguener G."/>
            <person name="Darino M."/>
            <person name="Turjanski A."/>
            <person name="Kreff E."/>
            <person name="Dieguez M.J."/>
            <person name="Sacco F."/>
        </authorList>
    </citation>
    <scope>NUCLEOTIDE SEQUENCE [LARGE SCALE GENOMIC DNA]</scope>
    <source>
        <strain evidence="12 13">RO10H11247</strain>
    </source>
</reference>
<feature type="binding site" evidence="8">
    <location>
        <position position="129"/>
    </location>
    <ligand>
        <name>S-adenosyl-L-methionine</name>
        <dbReference type="ChEBI" id="CHEBI:59789"/>
    </ligand>
</feature>
<evidence type="ECO:0000256" key="9">
    <source>
        <dbReference type="RuleBase" id="RU362106"/>
    </source>
</evidence>
<feature type="binding site" evidence="8">
    <location>
        <position position="160"/>
    </location>
    <ligand>
        <name>S-adenosyl-L-methionine</name>
        <dbReference type="ChEBI" id="CHEBI:59789"/>
    </ligand>
</feature>
<comment type="caution">
    <text evidence="8">Lacks conserved residue(s) required for the propagation of feature annotation.</text>
</comment>
<keyword evidence="2 9" id="KW-0698">rRNA processing</keyword>
<dbReference type="PANTHER" id="PTHR11727">
    <property type="entry name" value="DIMETHYLADENOSINE TRANSFERASE"/>
    <property type="match status" value="1"/>
</dbReference>
<evidence type="ECO:0000256" key="8">
    <source>
        <dbReference type="PROSITE-ProRule" id="PRU01026"/>
    </source>
</evidence>
<feature type="binding site" evidence="8">
    <location>
        <position position="82"/>
    </location>
    <ligand>
        <name>S-adenosyl-L-methionine</name>
        <dbReference type="ChEBI" id="CHEBI:59789"/>
    </ligand>
</feature>
<dbReference type="EC" id="2.1.1.-" evidence="9"/>
<dbReference type="STRING" id="27349.A0A0L6U9K6"/>
<dbReference type="CDD" id="cd02440">
    <property type="entry name" value="AdoMet_MTases"/>
    <property type="match status" value="1"/>
</dbReference>
<dbReference type="InterPro" id="IPR001737">
    <property type="entry name" value="KsgA/Erm"/>
</dbReference>
<dbReference type="Pfam" id="PF00398">
    <property type="entry name" value="RrnaAD"/>
    <property type="match status" value="1"/>
</dbReference>
<dbReference type="SUPFAM" id="SSF53335">
    <property type="entry name" value="S-adenosyl-L-methionine-dependent methyltransferases"/>
    <property type="match status" value="1"/>
</dbReference>
<comment type="similarity">
    <text evidence="8 9">Belongs to the class I-like SAM-binding methyltransferase superfamily. rRNA adenine N(6)-methyltransferase family.</text>
</comment>
<feature type="binding site" evidence="8">
    <location>
        <position position="175"/>
    </location>
    <ligand>
        <name>S-adenosyl-L-methionine</name>
        <dbReference type="ChEBI" id="CHEBI:59789"/>
    </ligand>
</feature>
<feature type="binding site" evidence="8">
    <location>
        <position position="107"/>
    </location>
    <ligand>
        <name>S-adenosyl-L-methionine</name>
        <dbReference type="ChEBI" id="CHEBI:59789"/>
    </ligand>
</feature>
<dbReference type="GO" id="GO:0003723">
    <property type="term" value="F:RNA binding"/>
    <property type="evidence" value="ECO:0007669"/>
    <property type="project" value="UniProtKB-UniRule"/>
</dbReference>
<dbReference type="FunFam" id="3.40.50.150:FF:000081">
    <property type="entry name" value="rRNA adenine N(6)-methyltransferase"/>
    <property type="match status" value="1"/>
</dbReference>
<dbReference type="PROSITE" id="PS51689">
    <property type="entry name" value="SAM_RNA_A_N6_MT"/>
    <property type="match status" value="1"/>
</dbReference>
<dbReference type="Gene3D" id="1.10.8.480">
    <property type="match status" value="1"/>
</dbReference>
<dbReference type="Proteomes" id="UP000037035">
    <property type="component" value="Unassembled WGS sequence"/>
</dbReference>
<keyword evidence="6 8" id="KW-0694">RNA-binding</keyword>
<dbReference type="PANTHER" id="PTHR11727:SF7">
    <property type="entry name" value="DIMETHYLADENOSINE TRANSFERASE-RELATED"/>
    <property type="match status" value="1"/>
</dbReference>
<dbReference type="Gene3D" id="3.40.50.150">
    <property type="entry name" value="Vaccinia Virus protein VP39"/>
    <property type="match status" value="1"/>
</dbReference>
<comment type="function">
    <text evidence="1">Specifically dimethylates two adjacent adenosines in the loop of a conserved hairpin near the 3'-end of 18S rRNA in the 40S particle.</text>
</comment>
<evidence type="ECO:0000259" key="11">
    <source>
        <dbReference type="SMART" id="SM00650"/>
    </source>
</evidence>
<evidence type="ECO:0000256" key="7">
    <source>
        <dbReference type="ARBA" id="ARBA00049478"/>
    </source>
</evidence>
<proteinExistence type="inferred from homology"/>
<dbReference type="GO" id="GO:0052909">
    <property type="term" value="F:18S rRNA (adenine(1779)-N(6)/adenine(1780)-N(6))-dimethyltransferase activity"/>
    <property type="evidence" value="ECO:0007669"/>
    <property type="project" value="UniProtKB-EC"/>
</dbReference>
<evidence type="ECO:0000256" key="1">
    <source>
        <dbReference type="ARBA" id="ARBA00002977"/>
    </source>
</evidence>
<dbReference type="SMART" id="SM00650">
    <property type="entry name" value="rADc"/>
    <property type="match status" value="1"/>
</dbReference>
<accession>A0A0L6U9K6</accession>
<evidence type="ECO:0000256" key="5">
    <source>
        <dbReference type="ARBA" id="ARBA00022691"/>
    </source>
</evidence>
<organism evidence="12 13">
    <name type="scientific">Puccinia sorghi</name>
    <dbReference type="NCBI Taxonomy" id="27349"/>
    <lineage>
        <taxon>Eukaryota</taxon>
        <taxon>Fungi</taxon>
        <taxon>Dikarya</taxon>
        <taxon>Basidiomycota</taxon>
        <taxon>Pucciniomycotina</taxon>
        <taxon>Pucciniomycetes</taxon>
        <taxon>Pucciniales</taxon>
        <taxon>Pucciniaceae</taxon>
        <taxon>Puccinia</taxon>
    </lineage>
</organism>
<protein>
    <recommendedName>
        <fullName evidence="9">rRNA adenine N(6)-methyltransferase</fullName>
        <ecNumber evidence="9">2.1.1.-</ecNumber>
    </recommendedName>
</protein>
<feature type="region of interest" description="Disordered" evidence="10">
    <location>
        <begin position="21"/>
        <end position="64"/>
    </location>
</feature>
<dbReference type="InterPro" id="IPR011530">
    <property type="entry name" value="rRNA_adenine_dimethylase"/>
</dbReference>
<evidence type="ECO:0000256" key="10">
    <source>
        <dbReference type="SAM" id="MobiDB-lite"/>
    </source>
</evidence>
<comment type="caution">
    <text evidence="12">The sequence shown here is derived from an EMBL/GenBank/DDBJ whole genome shotgun (WGS) entry which is preliminary data.</text>
</comment>
<keyword evidence="5 8" id="KW-0949">S-adenosyl-L-methionine</keyword>
<comment type="catalytic activity">
    <reaction evidence="7">
        <text>adenosine(1779)/adenosine(1780) in 18S rRNA + 4 S-adenosyl-L-methionine = N(6)-dimethyladenosine(1779)/N(6)-dimethyladenosine(1780) in 18S rRNA + 4 S-adenosyl-L-homocysteine + 4 H(+)</text>
        <dbReference type="Rhea" id="RHEA:42780"/>
        <dbReference type="Rhea" id="RHEA-COMP:10234"/>
        <dbReference type="Rhea" id="RHEA-COMP:10236"/>
        <dbReference type="ChEBI" id="CHEBI:15378"/>
        <dbReference type="ChEBI" id="CHEBI:57856"/>
        <dbReference type="ChEBI" id="CHEBI:59789"/>
        <dbReference type="ChEBI" id="CHEBI:74411"/>
        <dbReference type="ChEBI" id="CHEBI:74493"/>
        <dbReference type="EC" id="2.1.1.183"/>
    </reaction>
</comment>
<sequence length="388" mass="43513">MLVGRLRAAVESGLRELRTAQKREMPRATTQKFTKLHQNSNTVSKKPHGSSSQQSGAGGGASNPIFNTDKLGQHILKVSLLVCNPLVAQTIVDKANLKTTDKVLEVGPGTGNLTVKILEKNCKHLTVVEMDPRMAFELSKRFQNAKDLNFKRKLDIVVGDFLKTDLPYFDVCISNTPYQISSPLVFKLLEHRPMFRVAILMFQKEFGLRLCARPGSKLWSRLSVNVQLYSKVAHLLNVGKANFRPPPLVESCVVKIEPLNPPPNIAFNEFDGLTRICFNRRNKTIRASFFASSATLNMLEANWKTWQSQQQNVHSPPPFFFFSPGFITDSGCYLVQIIVDQEAPDTFANKLEKILNESGYSDSRSAKMDVDDFLAQVSSLIFTFIPKC</sequence>
<evidence type="ECO:0000313" key="12">
    <source>
        <dbReference type="EMBL" id="KNZ45196.1"/>
    </source>
</evidence>
<evidence type="ECO:0000256" key="2">
    <source>
        <dbReference type="ARBA" id="ARBA00022552"/>
    </source>
</evidence>
<dbReference type="PROSITE" id="PS01131">
    <property type="entry name" value="RRNA_A_DIMETH"/>
    <property type="match status" value="1"/>
</dbReference>